<dbReference type="WBParaSite" id="ACOC_0000514701-mRNA-1">
    <property type="protein sequence ID" value="ACOC_0000514701-mRNA-1"/>
    <property type="gene ID" value="ACOC_0000514701"/>
</dbReference>
<feature type="region of interest" description="Disordered" evidence="1">
    <location>
        <begin position="1"/>
        <end position="56"/>
    </location>
</feature>
<protein>
    <submittedName>
        <fullName evidence="2 4">Uncharacterized protein</fullName>
    </submittedName>
</protein>
<gene>
    <name evidence="2" type="ORF">ACOC_LOCUS5148</name>
</gene>
<sequence length="73" mass="8053">MSVACDGLSDLPRARHPAGFDPTSAAPAGEHIDSAQMSPSAEPEPDSLYAHETREEDVPWWQRYVEESDNLDI</sequence>
<proteinExistence type="predicted"/>
<dbReference type="EMBL" id="UYYA01003851">
    <property type="protein sequence ID" value="VDM56733.1"/>
    <property type="molecule type" value="Genomic_DNA"/>
</dbReference>
<reference evidence="4" key="1">
    <citation type="submission" date="2017-02" db="UniProtKB">
        <authorList>
            <consortium name="WormBaseParasite"/>
        </authorList>
    </citation>
    <scope>IDENTIFICATION</scope>
</reference>
<dbReference type="AlphaFoldDB" id="A0A0R3PKL1"/>
<name>A0A0R3PKL1_ANGCS</name>
<evidence type="ECO:0000313" key="4">
    <source>
        <dbReference type="WBParaSite" id="ACOC_0000514701-mRNA-1"/>
    </source>
</evidence>
<evidence type="ECO:0000313" key="3">
    <source>
        <dbReference type="Proteomes" id="UP000267027"/>
    </source>
</evidence>
<evidence type="ECO:0000256" key="1">
    <source>
        <dbReference type="SAM" id="MobiDB-lite"/>
    </source>
</evidence>
<keyword evidence="3" id="KW-1185">Reference proteome</keyword>
<reference evidence="2 3" key="2">
    <citation type="submission" date="2018-11" db="EMBL/GenBank/DDBJ databases">
        <authorList>
            <consortium name="Pathogen Informatics"/>
        </authorList>
    </citation>
    <scope>NUCLEOTIDE SEQUENCE [LARGE SCALE GENOMIC DNA]</scope>
    <source>
        <strain evidence="2 3">Costa Rica</strain>
    </source>
</reference>
<dbReference type="Proteomes" id="UP000267027">
    <property type="component" value="Unassembled WGS sequence"/>
</dbReference>
<accession>A0A0R3PKL1</accession>
<organism evidence="4">
    <name type="scientific">Angiostrongylus costaricensis</name>
    <name type="common">Nematode worm</name>
    <dbReference type="NCBI Taxonomy" id="334426"/>
    <lineage>
        <taxon>Eukaryota</taxon>
        <taxon>Metazoa</taxon>
        <taxon>Ecdysozoa</taxon>
        <taxon>Nematoda</taxon>
        <taxon>Chromadorea</taxon>
        <taxon>Rhabditida</taxon>
        <taxon>Rhabditina</taxon>
        <taxon>Rhabditomorpha</taxon>
        <taxon>Strongyloidea</taxon>
        <taxon>Metastrongylidae</taxon>
        <taxon>Angiostrongylus</taxon>
    </lineage>
</organism>
<evidence type="ECO:0000313" key="2">
    <source>
        <dbReference type="EMBL" id="VDM56733.1"/>
    </source>
</evidence>